<comment type="caution">
    <text evidence="2">The sequence shown here is derived from an EMBL/GenBank/DDBJ whole genome shotgun (WGS) entry which is preliminary data.</text>
</comment>
<proteinExistence type="predicted"/>
<dbReference type="SUPFAM" id="SSF50800">
    <property type="entry name" value="PK beta-barrel domain-like"/>
    <property type="match status" value="1"/>
</dbReference>
<dbReference type="InterPro" id="IPR011037">
    <property type="entry name" value="Pyrv_Knase-like_insert_dom_sf"/>
</dbReference>
<dbReference type="PROSITE" id="PS51340">
    <property type="entry name" value="MOSC"/>
    <property type="match status" value="1"/>
</dbReference>
<dbReference type="GO" id="GO:0030151">
    <property type="term" value="F:molybdenum ion binding"/>
    <property type="evidence" value="ECO:0007669"/>
    <property type="project" value="InterPro"/>
</dbReference>
<evidence type="ECO:0000313" key="3">
    <source>
        <dbReference type="Proteomes" id="UP001161325"/>
    </source>
</evidence>
<evidence type="ECO:0000259" key="1">
    <source>
        <dbReference type="PROSITE" id="PS51340"/>
    </source>
</evidence>
<dbReference type="EMBL" id="BRXS01000001">
    <property type="protein sequence ID" value="GLC24198.1"/>
    <property type="molecule type" value="Genomic_DNA"/>
</dbReference>
<dbReference type="Pfam" id="PF03473">
    <property type="entry name" value="MOSC"/>
    <property type="match status" value="1"/>
</dbReference>
<keyword evidence="3" id="KW-1185">Reference proteome</keyword>
<sequence length="157" mass="16607">MSTTGTLAAIWVKRAHRGPMDAVARAEVVAGRGLVGSADRSRFRQVTLLEEEEWEALMEETGGDAPPVARRANLLVRGVSLAGTRGRVLHVGGVRLRIGGETKPCERMDEAVPGLQAAMRRTPWSGGAYAQVLEDGVLAVGDAVAWEDPPLDGIVGA</sequence>
<dbReference type="Gene3D" id="2.40.33.20">
    <property type="entry name" value="PK beta-barrel domain-like"/>
    <property type="match status" value="1"/>
</dbReference>
<dbReference type="PANTHER" id="PTHR36930:SF1">
    <property type="entry name" value="MOSC DOMAIN-CONTAINING PROTEIN"/>
    <property type="match status" value="1"/>
</dbReference>
<gene>
    <name evidence="2" type="ORF">rosag_07110</name>
</gene>
<name>A0AA37QCI2_9BACT</name>
<feature type="domain" description="MOSC" evidence="1">
    <location>
        <begin position="10"/>
        <end position="147"/>
    </location>
</feature>
<dbReference type="GO" id="GO:0030170">
    <property type="term" value="F:pyridoxal phosphate binding"/>
    <property type="evidence" value="ECO:0007669"/>
    <property type="project" value="InterPro"/>
</dbReference>
<reference evidence="2" key="1">
    <citation type="submission" date="2022-08" db="EMBL/GenBank/DDBJ databases">
        <title>Draft genome sequencing of Roseisolibacter agri AW1220.</title>
        <authorList>
            <person name="Tobiishi Y."/>
            <person name="Tonouchi A."/>
        </authorList>
    </citation>
    <scope>NUCLEOTIDE SEQUENCE</scope>
    <source>
        <strain evidence="2">AW1220</strain>
    </source>
</reference>
<dbReference type="Proteomes" id="UP001161325">
    <property type="component" value="Unassembled WGS sequence"/>
</dbReference>
<accession>A0AA37QCI2</accession>
<dbReference type="PANTHER" id="PTHR36930">
    <property type="entry name" value="METAL-SULFUR CLUSTER BIOSYNTHESIS PROTEINS YUAD-RELATED"/>
    <property type="match status" value="1"/>
</dbReference>
<organism evidence="2 3">
    <name type="scientific">Roseisolibacter agri</name>
    <dbReference type="NCBI Taxonomy" id="2014610"/>
    <lineage>
        <taxon>Bacteria</taxon>
        <taxon>Pseudomonadati</taxon>
        <taxon>Gemmatimonadota</taxon>
        <taxon>Gemmatimonadia</taxon>
        <taxon>Gemmatimonadales</taxon>
        <taxon>Gemmatimonadaceae</taxon>
        <taxon>Roseisolibacter</taxon>
    </lineage>
</organism>
<dbReference type="RefSeq" id="WP_284348647.1">
    <property type="nucleotide sequence ID" value="NZ_BRXS01000001.1"/>
</dbReference>
<dbReference type="AlphaFoldDB" id="A0AA37QCI2"/>
<dbReference type="InterPro" id="IPR052716">
    <property type="entry name" value="MOSC_domain"/>
</dbReference>
<dbReference type="GO" id="GO:0003824">
    <property type="term" value="F:catalytic activity"/>
    <property type="evidence" value="ECO:0007669"/>
    <property type="project" value="InterPro"/>
</dbReference>
<protein>
    <submittedName>
        <fullName evidence="2">Molybdenum cofactor biosynthesis protein</fullName>
    </submittedName>
</protein>
<evidence type="ECO:0000313" key="2">
    <source>
        <dbReference type="EMBL" id="GLC24198.1"/>
    </source>
</evidence>
<dbReference type="InterPro" id="IPR005302">
    <property type="entry name" value="MoCF_Sase_C"/>
</dbReference>